<organism evidence="1">
    <name type="scientific">Siphoviridae sp. ct5jB2</name>
    <dbReference type="NCBI Taxonomy" id="2825337"/>
    <lineage>
        <taxon>Viruses</taxon>
        <taxon>Duplodnaviria</taxon>
        <taxon>Heunggongvirae</taxon>
        <taxon>Uroviricota</taxon>
        <taxon>Caudoviricetes</taxon>
    </lineage>
</organism>
<accession>A0A8S5TTQ6</accession>
<dbReference type="EMBL" id="BK015927">
    <property type="protein sequence ID" value="DAF85586.1"/>
    <property type="molecule type" value="Genomic_DNA"/>
</dbReference>
<proteinExistence type="predicted"/>
<name>A0A8S5TTQ6_9CAUD</name>
<protein>
    <submittedName>
        <fullName evidence="1">Uncharacterized protein</fullName>
    </submittedName>
</protein>
<sequence>MCYNKHIKSKDISFIHYEINVLGNTFQKG</sequence>
<evidence type="ECO:0000313" key="1">
    <source>
        <dbReference type="EMBL" id="DAF85586.1"/>
    </source>
</evidence>
<reference evidence="1" key="1">
    <citation type="journal article" date="2021" name="Proc. Natl. Acad. Sci. U.S.A.">
        <title>A Catalog of Tens of Thousands of Viruses from Human Metagenomes Reveals Hidden Associations with Chronic Diseases.</title>
        <authorList>
            <person name="Tisza M.J."/>
            <person name="Buck C.B."/>
        </authorList>
    </citation>
    <scope>NUCLEOTIDE SEQUENCE</scope>
    <source>
        <strain evidence="1">Ct5jB2</strain>
    </source>
</reference>